<dbReference type="SUPFAM" id="SSF55186">
    <property type="entry name" value="ThrRS/AlaRS common domain"/>
    <property type="match status" value="1"/>
</dbReference>
<dbReference type="GO" id="GO:0016301">
    <property type="term" value="F:kinase activity"/>
    <property type="evidence" value="ECO:0007669"/>
    <property type="project" value="InterPro"/>
</dbReference>
<evidence type="ECO:0000313" key="2">
    <source>
        <dbReference type="EMBL" id="ANW99375.1"/>
    </source>
</evidence>
<dbReference type="RefSeq" id="WP_034842751.1">
    <property type="nucleotide sequence ID" value="NZ_CP014672.1"/>
</dbReference>
<dbReference type="InterPro" id="IPR027417">
    <property type="entry name" value="P-loop_NTPase"/>
</dbReference>
<evidence type="ECO:0000259" key="1">
    <source>
        <dbReference type="PROSITE" id="PS51880"/>
    </source>
</evidence>
<dbReference type="Proteomes" id="UP000092971">
    <property type="component" value="Chromosome"/>
</dbReference>
<protein>
    <submittedName>
        <fullName evidence="2">AAA family ATPase</fullName>
    </submittedName>
</protein>
<dbReference type="PANTHER" id="PTHR10285">
    <property type="entry name" value="URIDINE KINASE"/>
    <property type="match status" value="1"/>
</dbReference>
<dbReference type="InterPro" id="IPR006083">
    <property type="entry name" value="PRK/URK"/>
</dbReference>
<dbReference type="Pfam" id="PF00485">
    <property type="entry name" value="PRK"/>
    <property type="match status" value="1"/>
</dbReference>
<dbReference type="EMBL" id="CP014672">
    <property type="protein sequence ID" value="ANW99375.1"/>
    <property type="molecule type" value="Genomic_DNA"/>
</dbReference>
<name>A0A1B1YF42_THEST</name>
<dbReference type="Gene3D" id="3.30.980.10">
    <property type="entry name" value="Threonyl-trna Synthetase, Chain A, domain 2"/>
    <property type="match status" value="1"/>
</dbReference>
<dbReference type="InterPro" id="IPR004095">
    <property type="entry name" value="TGS"/>
</dbReference>
<dbReference type="PROSITE" id="PS51880">
    <property type="entry name" value="TGS"/>
    <property type="match status" value="1"/>
</dbReference>
<dbReference type="SUPFAM" id="SSF52540">
    <property type="entry name" value="P-loop containing nucleoside triphosphate hydrolases"/>
    <property type="match status" value="1"/>
</dbReference>
<dbReference type="OrthoDB" id="9764644at2"/>
<dbReference type="CDD" id="cd02028">
    <property type="entry name" value="UMPK_like"/>
    <property type="match status" value="1"/>
</dbReference>
<proteinExistence type="predicted"/>
<reference evidence="2 3" key="1">
    <citation type="submission" date="2016-02" db="EMBL/GenBank/DDBJ databases">
        <title>Comparison of Clostridium stercorarium subspecies using comparative genomics and transcriptomics.</title>
        <authorList>
            <person name="Schellenberg J."/>
            <person name="Thallinger G."/>
            <person name="Levin D.B."/>
            <person name="Zhang X."/>
            <person name="Alvare G."/>
            <person name="Fristensky B."/>
            <person name="Sparling R."/>
        </authorList>
    </citation>
    <scope>NUCLEOTIDE SEQUENCE [LARGE SCALE GENOMIC DNA]</scope>
    <source>
        <strain evidence="2 3">DSM 2910</strain>
    </source>
</reference>
<dbReference type="Gene3D" id="3.40.50.300">
    <property type="entry name" value="P-loop containing nucleotide triphosphate hydrolases"/>
    <property type="match status" value="1"/>
</dbReference>
<dbReference type="AlphaFoldDB" id="A0A1B1YF42"/>
<evidence type="ECO:0000313" key="3">
    <source>
        <dbReference type="Proteomes" id="UP000092971"/>
    </source>
</evidence>
<dbReference type="GO" id="GO:0005524">
    <property type="term" value="F:ATP binding"/>
    <property type="evidence" value="ECO:0007669"/>
    <property type="project" value="InterPro"/>
</dbReference>
<feature type="domain" description="TGS" evidence="1">
    <location>
        <begin position="1"/>
        <end position="64"/>
    </location>
</feature>
<sequence length="552" mass="63476">MENKSITVTIDGKKYSVTKGSTLEQIKNDFYSDSKSIVVAAYVNNEIRELTYAVTEDCNITFIDLSTADGARIYERSLTFLLVKAFHDIFPGESLEICHSVSKGLFFECSVRGLDENGVKIIEARMRELVNMDLPFEKKTMPTEEAKQLFINKNRPDKYGAIKYREKPYVTFYKFDDMEDYFYGYMVPSSGYLSLFRLEYDNGGIVLISPRTTNPNTIEEHDIPKKLFQIFSEYRQWVNILGVDNVGKLNDIVESGKADEFIRISEALHEKKIARIADMIAERKDRVKVILIAGPSSSGKTTFAQRLSIQLRVNGLIPVTISTDDYFVDKDKTPLDENGKPDYEALEAVDLKLFNEHLNSLIKGAEVSIPTFNFLTGKREYRGRKLRLGKDHVLIIEGIHGLNPRLTEEVSEDSKFKIYISAITSMRIDKHNRIPTTDLRFIRRIVRDYKFRGCPAEKTIELWPSVRRGEERNIFPFQEQADVMFNSSLIYELGVLKTLAIPLLSEIRPDQPQYAESRRLIEFLSYFLNIESDEIPPNSILREFIGGSCFFK</sequence>
<accession>A0A1B1YF42</accession>
<gene>
    <name evidence="2" type="ORF">CSTERTH_10190</name>
</gene>
<dbReference type="InterPro" id="IPR003593">
    <property type="entry name" value="AAA+_ATPase"/>
</dbReference>
<dbReference type="InterPro" id="IPR018163">
    <property type="entry name" value="Thr/Ala-tRNA-synth_IIc_edit"/>
</dbReference>
<organism evidence="2 3">
    <name type="scientific">Thermoclostridium stercorarium subsp. thermolacticum DSM 2910</name>
    <dbReference type="NCBI Taxonomy" id="1121336"/>
    <lineage>
        <taxon>Bacteria</taxon>
        <taxon>Bacillati</taxon>
        <taxon>Bacillota</taxon>
        <taxon>Clostridia</taxon>
        <taxon>Eubacteriales</taxon>
        <taxon>Oscillospiraceae</taxon>
        <taxon>Thermoclostridium</taxon>
    </lineage>
</organism>
<dbReference type="SMART" id="SM00382">
    <property type="entry name" value="AAA"/>
    <property type="match status" value="1"/>
</dbReference>